<protein>
    <submittedName>
        <fullName evidence="2">PilT protein domain-containing protein</fullName>
    </submittedName>
</protein>
<proteinExistence type="predicted"/>
<dbReference type="SUPFAM" id="SSF88723">
    <property type="entry name" value="PIN domain-like"/>
    <property type="match status" value="1"/>
</dbReference>
<dbReference type="Pfam" id="PF13470">
    <property type="entry name" value="PIN_3"/>
    <property type="match status" value="1"/>
</dbReference>
<organism evidence="2 3">
    <name type="scientific">Candidatus Methylomirabilis lanthanidiphila</name>
    <dbReference type="NCBI Taxonomy" id="2211376"/>
    <lineage>
        <taxon>Bacteria</taxon>
        <taxon>Candidatus Methylomirabilota</taxon>
        <taxon>Candidatus Methylomirabilia</taxon>
        <taxon>Candidatus Methylomirabilales</taxon>
        <taxon>Candidatus Methylomirabilaceae</taxon>
        <taxon>Candidatus Methylomirabilis</taxon>
    </lineage>
</organism>
<dbReference type="PANTHER" id="PTHR34610">
    <property type="entry name" value="SSL7007 PROTEIN"/>
    <property type="match status" value="1"/>
</dbReference>
<accession>A0A564ZP70</accession>
<feature type="domain" description="PIN" evidence="1">
    <location>
        <begin position="1"/>
        <end position="113"/>
    </location>
</feature>
<dbReference type="Gene3D" id="3.40.50.1010">
    <property type="entry name" value="5'-nuclease"/>
    <property type="match status" value="1"/>
</dbReference>
<evidence type="ECO:0000313" key="3">
    <source>
        <dbReference type="Proteomes" id="UP000334340"/>
    </source>
</evidence>
<dbReference type="InterPro" id="IPR002716">
    <property type="entry name" value="PIN_dom"/>
</dbReference>
<dbReference type="EMBL" id="CABIKM010000057">
    <property type="protein sequence ID" value="VUZ86452.1"/>
    <property type="molecule type" value="Genomic_DNA"/>
</dbReference>
<dbReference type="InterPro" id="IPR029060">
    <property type="entry name" value="PIN-like_dom_sf"/>
</dbReference>
<dbReference type="Proteomes" id="UP000334340">
    <property type="component" value="Unassembled WGS sequence"/>
</dbReference>
<dbReference type="InterPro" id="IPR002850">
    <property type="entry name" value="PIN_toxin-like"/>
</dbReference>
<keyword evidence="3" id="KW-1185">Reference proteome</keyword>
<dbReference type="NCBIfam" id="TIGR00305">
    <property type="entry name" value="putative toxin-antitoxin system toxin component, PIN family"/>
    <property type="match status" value="1"/>
</dbReference>
<sequence>MIAVFDTNVLIAAIITEGVCAKLLRRARTGELSLVSCPFIMTEVRRILARKFRLSHEEVAAAIHLISEATSHITNQEPEISGVCRDRDDDHVLACALAARAHYLVTGDTDLLSLGSFRQVRIVTPRDVEALFA</sequence>
<dbReference type="PANTHER" id="PTHR34610:SF3">
    <property type="entry name" value="SSL7007 PROTEIN"/>
    <property type="match status" value="1"/>
</dbReference>
<gene>
    <name evidence="2" type="ORF">MELA_02855</name>
</gene>
<dbReference type="SMART" id="SM00670">
    <property type="entry name" value="PINc"/>
    <property type="match status" value="1"/>
</dbReference>
<name>A0A564ZP70_9BACT</name>
<dbReference type="AlphaFoldDB" id="A0A564ZP70"/>
<evidence type="ECO:0000259" key="1">
    <source>
        <dbReference type="SMART" id="SM00670"/>
    </source>
</evidence>
<evidence type="ECO:0000313" key="2">
    <source>
        <dbReference type="EMBL" id="VUZ86452.1"/>
    </source>
</evidence>
<reference evidence="2 3" key="1">
    <citation type="submission" date="2019-07" db="EMBL/GenBank/DDBJ databases">
        <authorList>
            <person name="Cremers G."/>
        </authorList>
    </citation>
    <scope>NUCLEOTIDE SEQUENCE [LARGE SCALE GENOMIC DNA]</scope>
</reference>